<dbReference type="Proteomes" id="UP000827976">
    <property type="component" value="Chromosome 13"/>
</dbReference>
<protein>
    <submittedName>
        <fullName evidence="1">NAC domain-containing protein</fullName>
    </submittedName>
</protein>
<proteinExistence type="predicted"/>
<accession>A0ACB7UX12</accession>
<sequence>MCPPSSDLLLFEDDALSTDEDIVSFLGGWKVGDPIPVNVIREVDPLNNQPWDLPEGILYLCSSGDPQSCKANSEIKETSAGYWKSNGEDFRILANNLEVGRKTTWEFYSGDVPFGKKTGWMMHEYQAEQKPCEGIIATKESSFMCRIFRLSDQCLNCEGQHNSEHANCSDDADANSEAVEAMWRSFLQGDKSNHSEQDDENQTQVILGEEQRELAITGGNRQDILVDDFSVDVDATDAFLEGDYIELDDLCSLASSSSSSDNSSNMLMNSEEYLDVDDAFNLRDLDSESVHDTSEEYIESGFCMSTLSRPNQVLNNPPPTGLNWEEYFDAGALLRDLVDTREQHTDSRFSISTLSRPNQVMSIPPPTGLLNNSSDNLMVEERISPLGNGLVSASTLSLLSTEPQCNGEASTSGTSHDNSGNQTLNGKVNGSPIRPDSSSVGSKPGKIYFFFGLF</sequence>
<evidence type="ECO:0000313" key="1">
    <source>
        <dbReference type="EMBL" id="KAH7665412.1"/>
    </source>
</evidence>
<reference evidence="2" key="1">
    <citation type="journal article" date="2022" name="Nat. Commun.">
        <title>Chromosome evolution and the genetic basis of agronomically important traits in greater yam.</title>
        <authorList>
            <person name="Bredeson J.V."/>
            <person name="Lyons J.B."/>
            <person name="Oniyinde I.O."/>
            <person name="Okereke N.R."/>
            <person name="Kolade O."/>
            <person name="Nnabue I."/>
            <person name="Nwadili C.O."/>
            <person name="Hribova E."/>
            <person name="Parker M."/>
            <person name="Nwogha J."/>
            <person name="Shu S."/>
            <person name="Carlson J."/>
            <person name="Kariba R."/>
            <person name="Muthemba S."/>
            <person name="Knop K."/>
            <person name="Barton G.J."/>
            <person name="Sherwood A.V."/>
            <person name="Lopez-Montes A."/>
            <person name="Asiedu R."/>
            <person name="Jamnadass R."/>
            <person name="Muchugi A."/>
            <person name="Goodstein D."/>
            <person name="Egesi C.N."/>
            <person name="Featherston J."/>
            <person name="Asfaw A."/>
            <person name="Simpson G.G."/>
            <person name="Dolezel J."/>
            <person name="Hendre P.S."/>
            <person name="Van Deynze A."/>
            <person name="Kumar P.L."/>
            <person name="Obidiegwu J.E."/>
            <person name="Bhattacharjee R."/>
            <person name="Rokhsar D.S."/>
        </authorList>
    </citation>
    <scope>NUCLEOTIDE SEQUENCE [LARGE SCALE GENOMIC DNA]</scope>
    <source>
        <strain evidence="2">cv. TDa95/00328</strain>
    </source>
</reference>
<comment type="caution">
    <text evidence="1">The sequence shown here is derived from an EMBL/GenBank/DDBJ whole genome shotgun (WGS) entry which is preliminary data.</text>
</comment>
<gene>
    <name evidence="1" type="ORF">IHE45_13G032600</name>
</gene>
<organism evidence="1 2">
    <name type="scientific">Dioscorea alata</name>
    <name type="common">Purple yam</name>
    <dbReference type="NCBI Taxonomy" id="55571"/>
    <lineage>
        <taxon>Eukaryota</taxon>
        <taxon>Viridiplantae</taxon>
        <taxon>Streptophyta</taxon>
        <taxon>Embryophyta</taxon>
        <taxon>Tracheophyta</taxon>
        <taxon>Spermatophyta</taxon>
        <taxon>Magnoliopsida</taxon>
        <taxon>Liliopsida</taxon>
        <taxon>Dioscoreales</taxon>
        <taxon>Dioscoreaceae</taxon>
        <taxon>Dioscorea</taxon>
    </lineage>
</organism>
<name>A0ACB7UX12_DIOAL</name>
<dbReference type="EMBL" id="CM037023">
    <property type="protein sequence ID" value="KAH7665412.1"/>
    <property type="molecule type" value="Genomic_DNA"/>
</dbReference>
<evidence type="ECO:0000313" key="2">
    <source>
        <dbReference type="Proteomes" id="UP000827976"/>
    </source>
</evidence>
<keyword evidence="2" id="KW-1185">Reference proteome</keyword>